<sequence length="90" mass="9860">MTSEQLFARARQLETLADDVETVLDGVSATAASPLWDCPHADDVRGQVWTYRNAAQAAARDLRHRAGRVRADAWAAQARERELATTGAPQ</sequence>
<reference evidence="1" key="1">
    <citation type="journal article" date="2014" name="Int. J. Syst. Evol. Microbiol.">
        <title>Complete genome sequence of Corynebacterium casei LMG S-19264T (=DSM 44701T), isolated from a smear-ripened cheese.</title>
        <authorList>
            <consortium name="US DOE Joint Genome Institute (JGI-PGF)"/>
            <person name="Walter F."/>
            <person name="Albersmeier A."/>
            <person name="Kalinowski J."/>
            <person name="Ruckert C."/>
        </authorList>
    </citation>
    <scope>NUCLEOTIDE SEQUENCE</scope>
    <source>
        <strain evidence="1">CGMCC 1.12160</strain>
    </source>
</reference>
<gene>
    <name evidence="1" type="ORF">GCM10011366_27140</name>
</gene>
<accession>A0A917BT45</accession>
<organism evidence="1 2">
    <name type="scientific">Ornithinimicrobium tianjinense</name>
    <dbReference type="NCBI Taxonomy" id="1195761"/>
    <lineage>
        <taxon>Bacteria</taxon>
        <taxon>Bacillati</taxon>
        <taxon>Actinomycetota</taxon>
        <taxon>Actinomycetes</taxon>
        <taxon>Micrococcales</taxon>
        <taxon>Ornithinimicrobiaceae</taxon>
        <taxon>Ornithinimicrobium</taxon>
    </lineage>
</organism>
<reference evidence="1" key="2">
    <citation type="submission" date="2020-09" db="EMBL/GenBank/DDBJ databases">
        <authorList>
            <person name="Sun Q."/>
            <person name="Zhou Y."/>
        </authorList>
    </citation>
    <scope>NUCLEOTIDE SEQUENCE</scope>
    <source>
        <strain evidence="1">CGMCC 1.12160</strain>
    </source>
</reference>
<protein>
    <submittedName>
        <fullName evidence="1">Uncharacterized protein</fullName>
    </submittedName>
</protein>
<dbReference type="Proteomes" id="UP000605670">
    <property type="component" value="Unassembled WGS sequence"/>
</dbReference>
<name>A0A917BT45_9MICO</name>
<evidence type="ECO:0000313" key="2">
    <source>
        <dbReference type="Proteomes" id="UP000605670"/>
    </source>
</evidence>
<evidence type="ECO:0000313" key="1">
    <source>
        <dbReference type="EMBL" id="GGF57933.1"/>
    </source>
</evidence>
<comment type="caution">
    <text evidence="1">The sequence shown here is derived from an EMBL/GenBank/DDBJ whole genome shotgun (WGS) entry which is preliminary data.</text>
</comment>
<dbReference type="EMBL" id="BMEM01000005">
    <property type="protein sequence ID" value="GGF57933.1"/>
    <property type="molecule type" value="Genomic_DNA"/>
</dbReference>
<dbReference type="AlphaFoldDB" id="A0A917BT45"/>
<proteinExistence type="predicted"/>
<dbReference type="RefSeq" id="WP_188431688.1">
    <property type="nucleotide sequence ID" value="NZ_BAABKH010000006.1"/>
</dbReference>
<keyword evidence="2" id="KW-1185">Reference proteome</keyword>